<dbReference type="GO" id="GO:0022857">
    <property type="term" value="F:transmembrane transporter activity"/>
    <property type="evidence" value="ECO:0007669"/>
    <property type="project" value="InterPro"/>
</dbReference>
<evidence type="ECO:0000256" key="1">
    <source>
        <dbReference type="ARBA" id="ARBA00004141"/>
    </source>
</evidence>
<dbReference type="AlphaFoldDB" id="A0AB34JCV6"/>
<keyword evidence="5 8" id="KW-1133">Transmembrane helix</keyword>
<keyword evidence="6 8" id="KW-0472">Membrane</keyword>
<keyword evidence="3" id="KW-0813">Transport</keyword>
<evidence type="ECO:0000313" key="9">
    <source>
        <dbReference type="EMBL" id="KAL1518725.1"/>
    </source>
</evidence>
<dbReference type="EMBL" id="JBGBPQ010000010">
    <property type="protein sequence ID" value="KAL1518725.1"/>
    <property type="molecule type" value="Genomic_DNA"/>
</dbReference>
<keyword evidence="10" id="KW-1185">Reference proteome</keyword>
<organism evidence="9 10">
    <name type="scientific">Prymnesium parvum</name>
    <name type="common">Toxic golden alga</name>
    <dbReference type="NCBI Taxonomy" id="97485"/>
    <lineage>
        <taxon>Eukaryota</taxon>
        <taxon>Haptista</taxon>
        <taxon>Haptophyta</taxon>
        <taxon>Prymnesiophyceae</taxon>
        <taxon>Prymnesiales</taxon>
        <taxon>Prymnesiaceae</taxon>
        <taxon>Prymnesium</taxon>
    </lineage>
</organism>
<evidence type="ECO:0000256" key="7">
    <source>
        <dbReference type="SAM" id="MobiDB-lite"/>
    </source>
</evidence>
<dbReference type="Proteomes" id="UP001515480">
    <property type="component" value="Unassembled WGS sequence"/>
</dbReference>
<dbReference type="InterPro" id="IPR052221">
    <property type="entry name" value="SLC35F_Transporter"/>
</dbReference>
<feature type="transmembrane region" description="Helical" evidence="8">
    <location>
        <begin position="114"/>
        <end position="134"/>
    </location>
</feature>
<evidence type="ECO:0000313" key="10">
    <source>
        <dbReference type="Proteomes" id="UP001515480"/>
    </source>
</evidence>
<proteinExistence type="inferred from homology"/>
<feature type="region of interest" description="Disordered" evidence="7">
    <location>
        <begin position="192"/>
        <end position="214"/>
    </location>
</feature>
<feature type="compositionally biased region" description="Polar residues" evidence="7">
    <location>
        <begin position="403"/>
        <end position="412"/>
    </location>
</feature>
<evidence type="ECO:0000256" key="8">
    <source>
        <dbReference type="SAM" id="Phobius"/>
    </source>
</evidence>
<accession>A0AB34JCV6</accession>
<dbReference type="SUPFAM" id="SSF103481">
    <property type="entry name" value="Multidrug resistance efflux transporter EmrE"/>
    <property type="match status" value="2"/>
</dbReference>
<sequence length="412" mass="43250">MYSSSVKCNGTLLIRRKIFDELAEARPNMGGAMACPSVPRGAALSLLGWQACSVMLTLTGYCSARLAQHGVHAPTAQSLLAYALLSLHCVPSLRRKHSPPAATQAAPRRPPWQWFLIALADVEANFLLVLAYQYTDMTSVTLLDAFTIPMVLLLSRLGFGTRYAARQLGAAAICIGGLVLLLLDDLSRHGGEGRGESGSGGAAAECRADGGDGTPSRPILGDALVLVGASIYAASNVVQERLVGGSGDRVEYLARLGGYGTLIAFVQCCVLERAAVAHALGCMSEGLSSGDGAPLIGLSVGFALSLTSFYILVATLLQNGSTATAMNLSLLTSDFWSVLVAVTLLHERVGYWYAFAFASVVFGLLLYHSSGGPSCPDVLNQPLVEECEAAEPAGRSTEHADTRTTSSPIPDR</sequence>
<dbReference type="PANTHER" id="PTHR14233:SF4">
    <property type="entry name" value="SOLUTE CARRIER FAMILY 35 MEMBER F2"/>
    <property type="match status" value="1"/>
</dbReference>
<evidence type="ECO:0000256" key="5">
    <source>
        <dbReference type="ARBA" id="ARBA00022989"/>
    </source>
</evidence>
<feature type="transmembrane region" description="Helical" evidence="8">
    <location>
        <begin position="259"/>
        <end position="280"/>
    </location>
</feature>
<feature type="transmembrane region" description="Helical" evidence="8">
    <location>
        <begin position="351"/>
        <end position="367"/>
    </location>
</feature>
<gene>
    <name evidence="9" type="ORF">AB1Y20_003012</name>
</gene>
<keyword evidence="4 8" id="KW-0812">Transmembrane</keyword>
<evidence type="ECO:0000256" key="2">
    <source>
        <dbReference type="ARBA" id="ARBA00007863"/>
    </source>
</evidence>
<comment type="subcellular location">
    <subcellularLocation>
        <location evidence="1">Membrane</location>
        <topology evidence="1">Multi-pass membrane protein</topology>
    </subcellularLocation>
</comment>
<dbReference type="InterPro" id="IPR037185">
    <property type="entry name" value="EmrE-like"/>
</dbReference>
<evidence type="ECO:0000256" key="6">
    <source>
        <dbReference type="ARBA" id="ARBA00023136"/>
    </source>
</evidence>
<evidence type="ECO:0000256" key="4">
    <source>
        <dbReference type="ARBA" id="ARBA00022692"/>
    </source>
</evidence>
<name>A0AB34JCV6_PRYPA</name>
<comment type="caution">
    <text evidence="9">The sequence shown here is derived from an EMBL/GenBank/DDBJ whole genome shotgun (WGS) entry which is preliminary data.</text>
</comment>
<reference evidence="9 10" key="1">
    <citation type="journal article" date="2024" name="Science">
        <title>Giant polyketide synthase enzymes in the biosynthesis of giant marine polyether toxins.</title>
        <authorList>
            <person name="Fallon T.R."/>
            <person name="Shende V.V."/>
            <person name="Wierzbicki I.H."/>
            <person name="Pendleton A.L."/>
            <person name="Watervoot N.F."/>
            <person name="Auber R.P."/>
            <person name="Gonzalez D.J."/>
            <person name="Wisecaver J.H."/>
            <person name="Moore B.S."/>
        </authorList>
    </citation>
    <scope>NUCLEOTIDE SEQUENCE [LARGE SCALE GENOMIC DNA]</scope>
    <source>
        <strain evidence="9 10">12B1</strain>
    </source>
</reference>
<evidence type="ECO:0000256" key="3">
    <source>
        <dbReference type="ARBA" id="ARBA00022448"/>
    </source>
</evidence>
<evidence type="ECO:0008006" key="11">
    <source>
        <dbReference type="Google" id="ProtNLM"/>
    </source>
</evidence>
<dbReference type="PANTHER" id="PTHR14233">
    <property type="entry name" value="DUF914-RELATED"/>
    <property type="match status" value="1"/>
</dbReference>
<feature type="transmembrane region" description="Helical" evidence="8">
    <location>
        <begin position="292"/>
        <end position="313"/>
    </location>
</feature>
<feature type="transmembrane region" description="Helical" evidence="8">
    <location>
        <begin position="140"/>
        <end position="157"/>
    </location>
</feature>
<protein>
    <recommendedName>
        <fullName evidence="11">EamA domain-containing protein</fullName>
    </recommendedName>
</protein>
<dbReference type="InterPro" id="IPR009262">
    <property type="entry name" value="SLC35_F1/F2/F6"/>
</dbReference>
<dbReference type="Pfam" id="PF06027">
    <property type="entry name" value="SLC35F"/>
    <property type="match status" value="1"/>
</dbReference>
<dbReference type="GO" id="GO:0016020">
    <property type="term" value="C:membrane"/>
    <property type="evidence" value="ECO:0007669"/>
    <property type="project" value="UniProtKB-SubCell"/>
</dbReference>
<feature type="region of interest" description="Disordered" evidence="7">
    <location>
        <begin position="389"/>
        <end position="412"/>
    </location>
</feature>
<comment type="similarity">
    <text evidence="2">Belongs to the SLC35F solute transporter family.</text>
</comment>